<feature type="transmembrane region" description="Helical" evidence="6">
    <location>
        <begin position="39"/>
        <end position="61"/>
    </location>
</feature>
<feature type="transmembrane region" description="Helical" evidence="6">
    <location>
        <begin position="130"/>
        <end position="150"/>
    </location>
</feature>
<dbReference type="NCBIfam" id="TIGR01065">
    <property type="entry name" value="hlyIII"/>
    <property type="match status" value="1"/>
</dbReference>
<keyword evidence="3 6" id="KW-0812">Transmembrane</keyword>
<dbReference type="EMBL" id="UINC01003744">
    <property type="protein sequence ID" value="SVA08891.1"/>
    <property type="molecule type" value="Genomic_DNA"/>
</dbReference>
<dbReference type="InterPro" id="IPR004254">
    <property type="entry name" value="AdipoR/HlyIII-related"/>
</dbReference>
<feature type="transmembrane region" description="Helical" evidence="6">
    <location>
        <begin position="12"/>
        <end position="33"/>
    </location>
</feature>
<evidence type="ECO:0000256" key="3">
    <source>
        <dbReference type="ARBA" id="ARBA00022692"/>
    </source>
</evidence>
<reference evidence="7" key="1">
    <citation type="submission" date="2018-05" db="EMBL/GenBank/DDBJ databases">
        <authorList>
            <person name="Lanie J.A."/>
            <person name="Ng W.-L."/>
            <person name="Kazmierczak K.M."/>
            <person name="Andrzejewski T.M."/>
            <person name="Davidsen T.M."/>
            <person name="Wayne K.J."/>
            <person name="Tettelin H."/>
            <person name="Glass J.I."/>
            <person name="Rusch D."/>
            <person name="Podicherti R."/>
            <person name="Tsui H.-C.T."/>
            <person name="Winkler M.E."/>
        </authorList>
    </citation>
    <scope>NUCLEOTIDE SEQUENCE</scope>
</reference>
<keyword evidence="4 6" id="KW-1133">Transmembrane helix</keyword>
<proteinExistence type="predicted"/>
<evidence type="ECO:0000256" key="1">
    <source>
        <dbReference type="ARBA" id="ARBA00004651"/>
    </source>
</evidence>
<dbReference type="PANTHER" id="PTHR20855:SF3">
    <property type="entry name" value="LD03007P"/>
    <property type="match status" value="1"/>
</dbReference>
<dbReference type="InterPro" id="IPR005744">
    <property type="entry name" value="Hy-lIII"/>
</dbReference>
<protein>
    <recommendedName>
        <fullName evidence="8">Hemolysin III family channel protein</fullName>
    </recommendedName>
</protein>
<evidence type="ECO:0000256" key="4">
    <source>
        <dbReference type="ARBA" id="ARBA00022989"/>
    </source>
</evidence>
<dbReference type="GO" id="GO:0140911">
    <property type="term" value="F:pore-forming activity"/>
    <property type="evidence" value="ECO:0007669"/>
    <property type="project" value="InterPro"/>
</dbReference>
<evidence type="ECO:0008006" key="8">
    <source>
        <dbReference type="Google" id="ProtNLM"/>
    </source>
</evidence>
<gene>
    <name evidence="7" type="ORF">METZ01_LOCUS61745</name>
</gene>
<name>A0A381T007_9ZZZZ</name>
<keyword evidence="5 6" id="KW-0472">Membrane</keyword>
<organism evidence="7">
    <name type="scientific">marine metagenome</name>
    <dbReference type="NCBI Taxonomy" id="408172"/>
    <lineage>
        <taxon>unclassified sequences</taxon>
        <taxon>metagenomes</taxon>
        <taxon>ecological metagenomes</taxon>
    </lineage>
</organism>
<dbReference type="GO" id="GO:0005886">
    <property type="term" value="C:plasma membrane"/>
    <property type="evidence" value="ECO:0007669"/>
    <property type="project" value="UniProtKB-SubCell"/>
</dbReference>
<evidence type="ECO:0000256" key="2">
    <source>
        <dbReference type="ARBA" id="ARBA00022475"/>
    </source>
</evidence>
<feature type="transmembrane region" description="Helical" evidence="6">
    <location>
        <begin position="156"/>
        <end position="178"/>
    </location>
</feature>
<comment type="subcellular location">
    <subcellularLocation>
        <location evidence="1">Cell membrane</location>
        <topology evidence="1">Multi-pass membrane protein</topology>
    </subcellularLocation>
</comment>
<evidence type="ECO:0000256" key="5">
    <source>
        <dbReference type="ARBA" id="ARBA00023136"/>
    </source>
</evidence>
<feature type="transmembrane region" description="Helical" evidence="6">
    <location>
        <begin position="193"/>
        <end position="213"/>
    </location>
</feature>
<feature type="transmembrane region" description="Helical" evidence="6">
    <location>
        <begin position="81"/>
        <end position="98"/>
    </location>
</feature>
<feature type="transmembrane region" description="Helical" evidence="6">
    <location>
        <begin position="104"/>
        <end position="123"/>
    </location>
</feature>
<sequence length="217" mass="24771">MFKKLREPVSALTHFVGIILSIVGLVILILESVSPPKPWHIVAFSIFGGAMFLVYTASTLYHWLSVSPKVINLLRKFDQTMIYLLIAATYTPVCLIPLRGYWGWSILGIIWGLALFGILMRLFWHKFPNWFSITTYLFMGWTIVVASWPLVKALEVGAIVWIVIGGLFYTVGAVIHALEKPNPIPKIFGSHEIFHIFVMLGSFSHFWVMYQYITSFN</sequence>
<accession>A0A381T007</accession>
<keyword evidence="2" id="KW-1003">Cell membrane</keyword>
<evidence type="ECO:0000256" key="6">
    <source>
        <dbReference type="SAM" id="Phobius"/>
    </source>
</evidence>
<dbReference type="AlphaFoldDB" id="A0A381T007"/>
<evidence type="ECO:0000313" key="7">
    <source>
        <dbReference type="EMBL" id="SVA08891.1"/>
    </source>
</evidence>
<dbReference type="PANTHER" id="PTHR20855">
    <property type="entry name" value="ADIPOR/PROGESTIN RECEPTOR-RELATED"/>
    <property type="match status" value="1"/>
</dbReference>
<dbReference type="Pfam" id="PF03006">
    <property type="entry name" value="HlyIII"/>
    <property type="match status" value="1"/>
</dbReference>